<organism evidence="9 10">
    <name type="scientific">Caenorhabditis angaria</name>
    <dbReference type="NCBI Taxonomy" id="860376"/>
    <lineage>
        <taxon>Eukaryota</taxon>
        <taxon>Metazoa</taxon>
        <taxon>Ecdysozoa</taxon>
        <taxon>Nematoda</taxon>
        <taxon>Chromadorea</taxon>
        <taxon>Rhabditida</taxon>
        <taxon>Rhabditina</taxon>
        <taxon>Rhabditomorpha</taxon>
        <taxon>Rhabditoidea</taxon>
        <taxon>Rhabditidae</taxon>
        <taxon>Peloderinae</taxon>
        <taxon>Caenorhabditis</taxon>
    </lineage>
</organism>
<evidence type="ECO:0000256" key="1">
    <source>
        <dbReference type="ARBA" id="ARBA00004123"/>
    </source>
</evidence>
<keyword evidence="5" id="KW-0862">Zinc</keyword>
<dbReference type="EMBL" id="CANHGI010000002">
    <property type="protein sequence ID" value="CAI5442467.1"/>
    <property type="molecule type" value="Genomic_DNA"/>
</dbReference>
<name>A0A9P1IFV3_9PELO</name>
<dbReference type="SUPFAM" id="SSF117018">
    <property type="entry name" value="ATP-dependent DNA ligase DNA-binding domain"/>
    <property type="match status" value="1"/>
</dbReference>
<dbReference type="GO" id="GO:0006281">
    <property type="term" value="P:DNA repair"/>
    <property type="evidence" value="ECO:0007669"/>
    <property type="project" value="InterPro"/>
</dbReference>
<comment type="subcellular location">
    <subcellularLocation>
        <location evidence="1">Nucleus</location>
    </subcellularLocation>
</comment>
<sequence length="480" mass="55075">MSTTTRFFADYAKRVAKCQKCKMQLEKGSLRVGKIVPNFFLKSTDESKPPPDMKQYHHKNCLFEMLFKARPTTKVIDSSDEIEGFDDLTDEDKAEIEKLIGELSEKRKKDGPADGATKTPKKTAVQKRKAEETPEEKTKKSEEINENSKYNSFYKFTKVCEVLKNCEDDEDKIANIEGMIKKKDFDGDLLLIFQLLLRSSDKTKYHVKEKDIIKYFADFLNLEESKIREKDEDVSVTIKKTIEKVAKTEKSDWSIQKVGRFLEKLNTLENDEQRVSHFKFAAKRLGPIEVQYLIRIILKDLRIETEDDVILKGLHSNAPKTYQETNDLEQLINSYKSGGLDKKKAEKKPTQSSKKPPAKKSRKVSESENDESDEMSESEEEISDIDSEDENSDDENGGSNSDSSESDVSSISSMSEDEDGNLKENEKPKMVQKGTRSRPANGIKKVEEKCPDDMEPCRYGSKCYRQNADHKKSFWHPTTH</sequence>
<feature type="domain" description="PARP-type" evidence="8">
    <location>
        <begin position="7"/>
        <end position="104"/>
    </location>
</feature>
<evidence type="ECO:0000313" key="9">
    <source>
        <dbReference type="EMBL" id="CAI5442467.1"/>
    </source>
</evidence>
<comment type="caution">
    <text evidence="9">The sequence shown here is derived from an EMBL/GenBank/DDBJ whole genome shotgun (WGS) entry which is preliminary data.</text>
</comment>
<dbReference type="SUPFAM" id="SSF57716">
    <property type="entry name" value="Glucocorticoid receptor-like (DNA-binding domain)"/>
    <property type="match status" value="1"/>
</dbReference>
<feature type="compositionally biased region" description="Basic and acidic residues" evidence="7">
    <location>
        <begin position="444"/>
        <end position="456"/>
    </location>
</feature>
<evidence type="ECO:0000256" key="2">
    <source>
        <dbReference type="ARBA" id="ARBA00022598"/>
    </source>
</evidence>
<keyword evidence="6" id="KW-0539">Nucleus</keyword>
<evidence type="ECO:0000313" key="10">
    <source>
        <dbReference type="Proteomes" id="UP001152747"/>
    </source>
</evidence>
<evidence type="ECO:0000256" key="6">
    <source>
        <dbReference type="ARBA" id="ARBA00023242"/>
    </source>
</evidence>
<keyword evidence="4" id="KW-0863">Zinc-finger</keyword>
<keyword evidence="3" id="KW-0479">Metal-binding</keyword>
<evidence type="ECO:0000256" key="3">
    <source>
        <dbReference type="ARBA" id="ARBA00022723"/>
    </source>
</evidence>
<feature type="region of interest" description="Disordered" evidence="7">
    <location>
        <begin position="102"/>
        <end position="144"/>
    </location>
</feature>
<dbReference type="Pfam" id="PF10283">
    <property type="entry name" value="zf-CCHH"/>
    <property type="match status" value="1"/>
</dbReference>
<dbReference type="InterPro" id="IPR019406">
    <property type="entry name" value="APLF_PBZ"/>
</dbReference>
<dbReference type="GO" id="GO:0005739">
    <property type="term" value="C:mitochondrion"/>
    <property type="evidence" value="ECO:0007669"/>
    <property type="project" value="TreeGrafter"/>
</dbReference>
<proteinExistence type="predicted"/>
<dbReference type="PANTHER" id="PTHR45674:SF3">
    <property type="entry name" value="PARP-TYPE DOMAIN-CONTAINING PROTEIN"/>
    <property type="match status" value="1"/>
</dbReference>
<evidence type="ECO:0000259" key="8">
    <source>
        <dbReference type="PROSITE" id="PS50064"/>
    </source>
</evidence>
<feature type="compositionally biased region" description="Acidic residues" evidence="7">
    <location>
        <begin position="367"/>
        <end position="396"/>
    </location>
</feature>
<dbReference type="Gene3D" id="3.30.1740.10">
    <property type="entry name" value="Zinc finger, PARP-type"/>
    <property type="match status" value="1"/>
</dbReference>
<accession>A0A9P1IFV3</accession>
<evidence type="ECO:0000256" key="5">
    <source>
        <dbReference type="ARBA" id="ARBA00022833"/>
    </source>
</evidence>
<dbReference type="AlphaFoldDB" id="A0A9P1IFV3"/>
<dbReference type="GO" id="GO:0003910">
    <property type="term" value="F:DNA ligase (ATP) activity"/>
    <property type="evidence" value="ECO:0007669"/>
    <property type="project" value="InterPro"/>
</dbReference>
<dbReference type="InterPro" id="IPR036957">
    <property type="entry name" value="Znf_PARP_sf"/>
</dbReference>
<dbReference type="GO" id="GO:0005634">
    <property type="term" value="C:nucleus"/>
    <property type="evidence" value="ECO:0007669"/>
    <property type="project" value="UniProtKB-SubCell"/>
</dbReference>
<dbReference type="PROSITE" id="PS50064">
    <property type="entry name" value="ZF_PARP_2"/>
    <property type="match status" value="1"/>
</dbReference>
<dbReference type="Gene3D" id="1.10.3260.10">
    <property type="entry name" value="DNA ligase, ATP-dependent, N-terminal domain"/>
    <property type="match status" value="1"/>
</dbReference>
<feature type="compositionally biased region" description="Basic and acidic residues" evidence="7">
    <location>
        <begin position="420"/>
        <end position="429"/>
    </location>
</feature>
<dbReference type="GO" id="GO:0008270">
    <property type="term" value="F:zinc ion binding"/>
    <property type="evidence" value="ECO:0007669"/>
    <property type="project" value="UniProtKB-KW"/>
</dbReference>
<evidence type="ECO:0000256" key="7">
    <source>
        <dbReference type="SAM" id="MobiDB-lite"/>
    </source>
</evidence>
<keyword evidence="10" id="KW-1185">Reference proteome</keyword>
<feature type="region of interest" description="Disordered" evidence="7">
    <location>
        <begin position="337"/>
        <end position="458"/>
    </location>
</feature>
<dbReference type="OrthoDB" id="206088at2759"/>
<feature type="compositionally biased region" description="Basic and acidic residues" evidence="7">
    <location>
        <begin position="339"/>
        <end position="349"/>
    </location>
</feature>
<gene>
    <name evidence="9" type="ORF">CAMP_LOCUS5104</name>
</gene>
<dbReference type="Proteomes" id="UP001152747">
    <property type="component" value="Unassembled WGS sequence"/>
</dbReference>
<dbReference type="GO" id="GO:0006273">
    <property type="term" value="P:lagging strand elongation"/>
    <property type="evidence" value="ECO:0007669"/>
    <property type="project" value="TreeGrafter"/>
</dbReference>
<dbReference type="GO" id="GO:0006310">
    <property type="term" value="P:DNA recombination"/>
    <property type="evidence" value="ECO:0007669"/>
    <property type="project" value="InterPro"/>
</dbReference>
<dbReference type="SMART" id="SM01336">
    <property type="entry name" value="zf-PARP"/>
    <property type="match status" value="1"/>
</dbReference>
<dbReference type="InterPro" id="IPR050191">
    <property type="entry name" value="ATP-dep_DNA_ligase"/>
</dbReference>
<dbReference type="Pfam" id="PF00645">
    <property type="entry name" value="zf-PARP"/>
    <property type="match status" value="1"/>
</dbReference>
<dbReference type="PANTHER" id="PTHR45674">
    <property type="entry name" value="DNA LIGASE 1/3 FAMILY MEMBER"/>
    <property type="match status" value="1"/>
</dbReference>
<dbReference type="InterPro" id="IPR036599">
    <property type="entry name" value="DNA_ligase_N_sf"/>
</dbReference>
<dbReference type="InterPro" id="IPR001510">
    <property type="entry name" value="Znf_PARP"/>
</dbReference>
<dbReference type="GO" id="GO:0003677">
    <property type="term" value="F:DNA binding"/>
    <property type="evidence" value="ECO:0007669"/>
    <property type="project" value="InterPro"/>
</dbReference>
<dbReference type="FunFam" id="3.30.1740.10:FF:000008">
    <property type="entry name" value="DNA ligase"/>
    <property type="match status" value="1"/>
</dbReference>
<dbReference type="Pfam" id="PF04675">
    <property type="entry name" value="DNA_ligase_A_N"/>
    <property type="match status" value="1"/>
</dbReference>
<feature type="compositionally biased region" description="Low complexity" evidence="7">
    <location>
        <begin position="397"/>
        <end position="414"/>
    </location>
</feature>
<reference evidence="9" key="1">
    <citation type="submission" date="2022-11" db="EMBL/GenBank/DDBJ databases">
        <authorList>
            <person name="Kikuchi T."/>
        </authorList>
    </citation>
    <scope>NUCLEOTIDE SEQUENCE</scope>
    <source>
        <strain evidence="9">PS1010</strain>
    </source>
</reference>
<feature type="compositionally biased region" description="Basic and acidic residues" evidence="7">
    <location>
        <begin position="102"/>
        <end position="112"/>
    </location>
</feature>
<dbReference type="InterPro" id="IPR012308">
    <property type="entry name" value="DNA_ligase_ATP-dep_N"/>
</dbReference>
<keyword evidence="2" id="KW-0436">Ligase</keyword>
<feature type="compositionally biased region" description="Basic and acidic residues" evidence="7">
    <location>
        <begin position="128"/>
        <end position="143"/>
    </location>
</feature>
<protein>
    <recommendedName>
        <fullName evidence="8">PARP-type domain-containing protein</fullName>
    </recommendedName>
</protein>
<evidence type="ECO:0000256" key="4">
    <source>
        <dbReference type="ARBA" id="ARBA00022771"/>
    </source>
</evidence>